<keyword evidence="2" id="KW-1185">Reference proteome</keyword>
<dbReference type="EMBL" id="JAMKOV010000006">
    <property type="protein sequence ID" value="KAI8039165.1"/>
    <property type="molecule type" value="Genomic_DNA"/>
</dbReference>
<evidence type="ECO:0000313" key="2">
    <source>
        <dbReference type="Proteomes" id="UP001059596"/>
    </source>
</evidence>
<reference evidence="1" key="1">
    <citation type="journal article" date="2023" name="Genome Biol. Evol.">
        <title>Long-read-based Genome Assembly of Drosophila gunungcola Reveals Fewer Chemosensory Genes in Flower-breeding Species.</title>
        <authorList>
            <person name="Negi A."/>
            <person name="Liao B.Y."/>
            <person name="Yeh S.D."/>
        </authorList>
    </citation>
    <scope>NUCLEOTIDE SEQUENCE</scope>
    <source>
        <strain evidence="1">Sukarami</strain>
    </source>
</reference>
<gene>
    <name evidence="1" type="ORF">M5D96_007882</name>
</gene>
<evidence type="ECO:0000313" key="1">
    <source>
        <dbReference type="EMBL" id="KAI8039165.1"/>
    </source>
</evidence>
<dbReference type="AlphaFoldDB" id="A0A9P9YM15"/>
<comment type="caution">
    <text evidence="1">The sequence shown here is derived from an EMBL/GenBank/DDBJ whole genome shotgun (WGS) entry which is preliminary data.</text>
</comment>
<name>A0A9P9YM15_9MUSC</name>
<proteinExistence type="predicted"/>
<sequence>MKFTVLNNGLQDSWLIFFLHTLSKWEKIEARAAASLPHATGR</sequence>
<protein>
    <submittedName>
        <fullName evidence="1">Uncharacterized protein</fullName>
    </submittedName>
</protein>
<accession>A0A9P9YM15</accession>
<organism evidence="1 2">
    <name type="scientific">Drosophila gunungcola</name>
    <name type="common">fruit fly</name>
    <dbReference type="NCBI Taxonomy" id="103775"/>
    <lineage>
        <taxon>Eukaryota</taxon>
        <taxon>Metazoa</taxon>
        <taxon>Ecdysozoa</taxon>
        <taxon>Arthropoda</taxon>
        <taxon>Hexapoda</taxon>
        <taxon>Insecta</taxon>
        <taxon>Pterygota</taxon>
        <taxon>Neoptera</taxon>
        <taxon>Endopterygota</taxon>
        <taxon>Diptera</taxon>
        <taxon>Brachycera</taxon>
        <taxon>Muscomorpha</taxon>
        <taxon>Ephydroidea</taxon>
        <taxon>Drosophilidae</taxon>
        <taxon>Drosophila</taxon>
        <taxon>Sophophora</taxon>
    </lineage>
</organism>
<dbReference type="Proteomes" id="UP001059596">
    <property type="component" value="Unassembled WGS sequence"/>
</dbReference>